<dbReference type="Proteomes" id="UP000887565">
    <property type="component" value="Unplaced"/>
</dbReference>
<dbReference type="AlphaFoldDB" id="A0A915L0M4"/>
<keyword evidence="1" id="KW-1185">Reference proteome</keyword>
<sequence length="80" mass="9673">MEQNFHEADKRGFIADSVLTDERSETQTSRFNLIRYFYLVENLILYENAELLHSSGKGQDHWNSAMFIYCQYEQNMRQYH</sequence>
<evidence type="ECO:0000313" key="2">
    <source>
        <dbReference type="WBParaSite" id="nRc.2.0.1.t44265-RA"/>
    </source>
</evidence>
<evidence type="ECO:0000313" key="1">
    <source>
        <dbReference type="Proteomes" id="UP000887565"/>
    </source>
</evidence>
<organism evidence="1 2">
    <name type="scientific">Romanomermis culicivorax</name>
    <name type="common">Nematode worm</name>
    <dbReference type="NCBI Taxonomy" id="13658"/>
    <lineage>
        <taxon>Eukaryota</taxon>
        <taxon>Metazoa</taxon>
        <taxon>Ecdysozoa</taxon>
        <taxon>Nematoda</taxon>
        <taxon>Enoplea</taxon>
        <taxon>Dorylaimia</taxon>
        <taxon>Mermithida</taxon>
        <taxon>Mermithoidea</taxon>
        <taxon>Mermithidae</taxon>
        <taxon>Romanomermis</taxon>
    </lineage>
</organism>
<dbReference type="WBParaSite" id="nRc.2.0.1.t44265-RA">
    <property type="protein sequence ID" value="nRc.2.0.1.t44265-RA"/>
    <property type="gene ID" value="nRc.2.0.1.g44265"/>
</dbReference>
<accession>A0A915L0M4</accession>
<name>A0A915L0M4_ROMCU</name>
<proteinExistence type="predicted"/>
<reference evidence="2" key="1">
    <citation type="submission" date="2022-11" db="UniProtKB">
        <authorList>
            <consortium name="WormBaseParasite"/>
        </authorList>
    </citation>
    <scope>IDENTIFICATION</scope>
</reference>
<protein>
    <submittedName>
        <fullName evidence="2">Uncharacterized protein</fullName>
    </submittedName>
</protein>